<comment type="caution">
    <text evidence="3">The sequence shown here is derived from an EMBL/GenBank/DDBJ whole genome shotgun (WGS) entry which is preliminary data.</text>
</comment>
<keyword evidence="3" id="KW-0547">Nucleotide-binding</keyword>
<dbReference type="Proteomes" id="UP000288805">
    <property type="component" value="Unassembled WGS sequence"/>
</dbReference>
<dbReference type="Pfam" id="PF24899">
    <property type="entry name" value="UBA_DHX29"/>
    <property type="match status" value="1"/>
</dbReference>
<sequence>MAPKKKQQQNKPSSSKSKSKSQTSSGPKLQISAENENRLRRLLLKSGRSGPASSPAPADDTLSKAQKAKKLRSVYEKLSCEGFSNDHIELALSALKEGATFESALDWLCFNLSSNELPLKFSSGTSLHANEGGSIGIISTAREDWTPSVYSSGNIEDDEVSGISIRIKGRRDDDSVDSRQQSQADWIRQYVAQQEESEALGGKSPIQMRMREVARGGKSWFVMESKLFELLVEDVGGKLKGCIWERCKGVSSWTRFGEASL</sequence>
<dbReference type="GO" id="GO:0016787">
    <property type="term" value="F:hydrolase activity"/>
    <property type="evidence" value="ECO:0007669"/>
    <property type="project" value="UniProtKB-KW"/>
</dbReference>
<keyword evidence="3" id="KW-0378">Hydrolase</keyword>
<reference evidence="3 4" key="1">
    <citation type="journal article" date="2018" name="PLoS Genet.">
        <title>Population sequencing reveals clonal diversity and ancestral inbreeding in the grapevine cultivar Chardonnay.</title>
        <authorList>
            <person name="Roach M.J."/>
            <person name="Johnson D.L."/>
            <person name="Bohlmann J."/>
            <person name="van Vuuren H.J."/>
            <person name="Jones S.J."/>
            <person name="Pretorius I.S."/>
            <person name="Schmidt S.A."/>
            <person name="Borneman A.R."/>
        </authorList>
    </citation>
    <scope>NUCLEOTIDE SEQUENCE [LARGE SCALE GENOMIC DNA]</scope>
    <source>
        <strain evidence="4">cv. Chardonnay</strain>
        <tissue evidence="3">Leaf</tissue>
    </source>
</reference>
<organism evidence="3 4">
    <name type="scientific">Vitis vinifera</name>
    <name type="common">Grape</name>
    <dbReference type="NCBI Taxonomy" id="29760"/>
    <lineage>
        <taxon>Eukaryota</taxon>
        <taxon>Viridiplantae</taxon>
        <taxon>Streptophyta</taxon>
        <taxon>Embryophyta</taxon>
        <taxon>Tracheophyta</taxon>
        <taxon>Spermatophyta</taxon>
        <taxon>Magnoliopsida</taxon>
        <taxon>eudicotyledons</taxon>
        <taxon>Gunneridae</taxon>
        <taxon>Pentapetalae</taxon>
        <taxon>rosids</taxon>
        <taxon>Vitales</taxon>
        <taxon>Vitaceae</taxon>
        <taxon>Viteae</taxon>
        <taxon>Vitis</taxon>
    </lineage>
</organism>
<gene>
    <name evidence="3" type="primary">VvCHDh001004_1</name>
    <name evidence="3" type="ORF">CK203_115905</name>
</gene>
<keyword evidence="3" id="KW-0067">ATP-binding</keyword>
<evidence type="ECO:0000313" key="4">
    <source>
        <dbReference type="Proteomes" id="UP000288805"/>
    </source>
</evidence>
<evidence type="ECO:0000313" key="3">
    <source>
        <dbReference type="EMBL" id="RVW26235.1"/>
    </source>
</evidence>
<protein>
    <submittedName>
        <fullName evidence="3">DExH-box ATP-dependent RNA helicase DExH7, chloroplastic</fullName>
    </submittedName>
</protein>
<name>A0A438CSN3_VITVI</name>
<proteinExistence type="predicted"/>
<dbReference type="AlphaFoldDB" id="A0A438CSN3"/>
<feature type="domain" description="ATP-dependent RNA helicase DHX29-like UBA" evidence="2">
    <location>
        <begin position="70"/>
        <end position="122"/>
    </location>
</feature>
<evidence type="ECO:0000259" key="2">
    <source>
        <dbReference type="Pfam" id="PF24899"/>
    </source>
</evidence>
<accession>A0A438CSN3</accession>
<feature type="compositionally biased region" description="Low complexity" evidence="1">
    <location>
        <begin position="9"/>
        <end position="28"/>
    </location>
</feature>
<dbReference type="InterPro" id="IPR056890">
    <property type="entry name" value="UBA_DHX29-like"/>
</dbReference>
<keyword evidence="3" id="KW-0347">Helicase</keyword>
<feature type="region of interest" description="Disordered" evidence="1">
    <location>
        <begin position="1"/>
        <end position="65"/>
    </location>
</feature>
<evidence type="ECO:0000256" key="1">
    <source>
        <dbReference type="SAM" id="MobiDB-lite"/>
    </source>
</evidence>
<dbReference type="EMBL" id="QGNW01002026">
    <property type="protein sequence ID" value="RVW26235.1"/>
    <property type="molecule type" value="Genomic_DNA"/>
</dbReference>
<feature type="compositionally biased region" description="Low complexity" evidence="1">
    <location>
        <begin position="49"/>
        <end position="58"/>
    </location>
</feature>
<dbReference type="GO" id="GO:0004386">
    <property type="term" value="F:helicase activity"/>
    <property type="evidence" value="ECO:0007669"/>
    <property type="project" value="UniProtKB-KW"/>
</dbReference>